<feature type="non-terminal residue" evidence="1">
    <location>
        <position position="26"/>
    </location>
</feature>
<protein>
    <submittedName>
        <fullName evidence="1">Uncharacterized protein</fullName>
    </submittedName>
</protein>
<dbReference type="EMBL" id="UINC01219132">
    <property type="protein sequence ID" value="SVE46464.1"/>
    <property type="molecule type" value="Genomic_DNA"/>
</dbReference>
<proteinExistence type="predicted"/>
<evidence type="ECO:0000313" key="1">
    <source>
        <dbReference type="EMBL" id="SVE46464.1"/>
    </source>
</evidence>
<organism evidence="1">
    <name type="scientific">marine metagenome</name>
    <dbReference type="NCBI Taxonomy" id="408172"/>
    <lineage>
        <taxon>unclassified sequences</taxon>
        <taxon>metagenomes</taxon>
        <taxon>ecological metagenomes</taxon>
    </lineage>
</organism>
<dbReference type="AlphaFoldDB" id="A0A383DQ68"/>
<reference evidence="1" key="1">
    <citation type="submission" date="2018-05" db="EMBL/GenBank/DDBJ databases">
        <authorList>
            <person name="Lanie J.A."/>
            <person name="Ng W.-L."/>
            <person name="Kazmierczak K.M."/>
            <person name="Andrzejewski T.M."/>
            <person name="Davidsen T.M."/>
            <person name="Wayne K.J."/>
            <person name="Tettelin H."/>
            <person name="Glass J.I."/>
            <person name="Rusch D."/>
            <person name="Podicherti R."/>
            <person name="Tsui H.-C.T."/>
            <person name="Winkler M.E."/>
        </authorList>
    </citation>
    <scope>NUCLEOTIDE SEQUENCE</scope>
</reference>
<name>A0A383DQ68_9ZZZZ</name>
<accession>A0A383DQ68</accession>
<gene>
    <name evidence="1" type="ORF">METZ01_LOCUS499318</name>
</gene>
<sequence length="26" mass="2979">MSRRFGDRDRAIFLIIPFVDDGDAPV</sequence>